<protein>
    <submittedName>
        <fullName evidence="1">Negative transcriptional regulator, PaiB family</fullName>
    </submittedName>
</protein>
<dbReference type="Pfam" id="PF04299">
    <property type="entry name" value="FMN_bind_2"/>
    <property type="match status" value="1"/>
</dbReference>
<organism evidence="1 2">
    <name type="scientific">Sulfitobacter delicatus</name>
    <dbReference type="NCBI Taxonomy" id="218672"/>
    <lineage>
        <taxon>Bacteria</taxon>
        <taxon>Pseudomonadati</taxon>
        <taxon>Pseudomonadota</taxon>
        <taxon>Alphaproteobacteria</taxon>
        <taxon>Rhodobacterales</taxon>
        <taxon>Roseobacteraceae</taxon>
        <taxon>Sulfitobacter</taxon>
    </lineage>
</organism>
<sequence length="204" mass="22389">MHPNPIYRGEDRARNLAFARETGFGTLAMNGAEGPLMAHVPFILDDTGDLAELHLVRSNPIARGLKTPQPVRLSVVGPDSYVSPDWYGIDDQVPTWNYVAVHLTGVLEARPAEELPDLLARQSAVYEGRLAPKAPWTMEKMTPEARDKMLRMIVPCRLRLTGVEGTWKLGQNKEPTVREAAAAQMAAHGFGTEPALIAALMRGL</sequence>
<dbReference type="PANTHER" id="PTHR35802">
    <property type="entry name" value="PROTEASE SYNTHASE AND SPORULATION PROTEIN PAI 2"/>
    <property type="match status" value="1"/>
</dbReference>
<dbReference type="PIRSF" id="PIRSF010372">
    <property type="entry name" value="PaiB"/>
    <property type="match status" value="1"/>
</dbReference>
<dbReference type="Proteomes" id="UP000199399">
    <property type="component" value="Unassembled WGS sequence"/>
</dbReference>
<dbReference type="InterPro" id="IPR007396">
    <property type="entry name" value="TR_PAI2-type"/>
</dbReference>
<proteinExistence type="predicted"/>
<dbReference type="PANTHER" id="PTHR35802:SF1">
    <property type="entry name" value="PROTEASE SYNTHASE AND SPORULATION PROTEIN PAI 2"/>
    <property type="match status" value="1"/>
</dbReference>
<dbReference type="STRING" id="218672.SAMN04489759_101642"/>
<keyword evidence="2" id="KW-1185">Reference proteome</keyword>
<evidence type="ECO:0000313" key="2">
    <source>
        <dbReference type="Proteomes" id="UP000199399"/>
    </source>
</evidence>
<dbReference type="Gene3D" id="2.30.110.10">
    <property type="entry name" value="Electron Transport, Fmn-binding Protein, Chain A"/>
    <property type="match status" value="1"/>
</dbReference>
<dbReference type="InterPro" id="IPR012349">
    <property type="entry name" value="Split_barrel_FMN-bd"/>
</dbReference>
<evidence type="ECO:0000313" key="1">
    <source>
        <dbReference type="EMBL" id="SDF23055.1"/>
    </source>
</evidence>
<dbReference type="EMBL" id="FNBP01000001">
    <property type="protein sequence ID" value="SDF23055.1"/>
    <property type="molecule type" value="Genomic_DNA"/>
</dbReference>
<reference evidence="2" key="1">
    <citation type="submission" date="2016-10" db="EMBL/GenBank/DDBJ databases">
        <authorList>
            <person name="Varghese N."/>
            <person name="Submissions S."/>
        </authorList>
    </citation>
    <scope>NUCLEOTIDE SEQUENCE [LARGE SCALE GENOMIC DNA]</scope>
    <source>
        <strain evidence="2">DSM 16477</strain>
    </source>
</reference>
<accession>A0A1G7JDU2</accession>
<dbReference type="RefSeq" id="WP_093739060.1">
    <property type="nucleotide sequence ID" value="NZ_FNBP01000001.1"/>
</dbReference>
<name>A0A1G7JDU2_9RHOB</name>
<dbReference type="AlphaFoldDB" id="A0A1G7JDU2"/>
<dbReference type="SUPFAM" id="SSF50475">
    <property type="entry name" value="FMN-binding split barrel"/>
    <property type="match status" value="1"/>
</dbReference>
<dbReference type="OrthoDB" id="9794948at2"/>
<gene>
    <name evidence="1" type="ORF">SAMN04489759_101642</name>
</gene>